<sequence length="472" mass="50830">MHDPGTQRRLGSFTDPTAAQIDEVVRAANAAQSRWNDCTPLVRAEVLHEVAASIRERRRLIAELLTLETGKPFKESADELTWSASALDYYAEIGRHSIGTIHGTAAAGQTQFTIKEPMGTVVIVLPANFPLLLMMWSAAAALAAGNSVVVKPSENASLTTLVFAEVFAGLGDGLVQVVPGGADAAKQLVGHRDTHMVAFTGSVPTGRAVAQVCSETFKPHLIEASGSDAFIVMPSAPIEVAARAATFAAFLNAGQVCTSAEKILVHEDVYDEFVAAIVRNTEALRIGHGLDRVDIGAMENERELLRVERLLARAVEQGARVLTGGSRPELDGELANGFFFTPTVIDGLTAEFDLYGEEVFGPIAPIYKVSSFDEALELTNASPYGLGSTLYSTDIREIDRAQREIVAGMVWVNAPLLDNDAGPFGGRKLSGIGRQLGAEGLDTFRHSKLVMIDPACSEQDFWWFPYQDDEAW</sequence>
<evidence type="ECO:0000313" key="3">
    <source>
        <dbReference type="EMBL" id="GAA1955447.1"/>
    </source>
</evidence>
<comment type="caution">
    <text evidence="3">The sequence shown here is derived from an EMBL/GenBank/DDBJ whole genome shotgun (WGS) entry which is preliminary data.</text>
</comment>
<keyword evidence="1" id="KW-0560">Oxidoreductase</keyword>
<evidence type="ECO:0000259" key="2">
    <source>
        <dbReference type="Pfam" id="PF00171"/>
    </source>
</evidence>
<dbReference type="InterPro" id="IPR016163">
    <property type="entry name" value="Ald_DH_C"/>
</dbReference>
<reference evidence="4" key="1">
    <citation type="journal article" date="2019" name="Int. J. Syst. Evol. Microbiol.">
        <title>The Global Catalogue of Microorganisms (GCM) 10K type strain sequencing project: providing services to taxonomists for standard genome sequencing and annotation.</title>
        <authorList>
            <consortium name="The Broad Institute Genomics Platform"/>
            <consortium name="The Broad Institute Genome Sequencing Center for Infectious Disease"/>
            <person name="Wu L."/>
            <person name="Ma J."/>
        </authorList>
    </citation>
    <scope>NUCLEOTIDE SEQUENCE [LARGE SCALE GENOMIC DNA]</scope>
    <source>
        <strain evidence="4">JCM 15309</strain>
    </source>
</reference>
<dbReference type="CDD" id="cd07078">
    <property type="entry name" value="ALDH"/>
    <property type="match status" value="1"/>
</dbReference>
<feature type="domain" description="Aldehyde dehydrogenase" evidence="2">
    <location>
        <begin position="2"/>
        <end position="449"/>
    </location>
</feature>
<dbReference type="PANTHER" id="PTHR11699">
    <property type="entry name" value="ALDEHYDE DEHYDROGENASE-RELATED"/>
    <property type="match status" value="1"/>
</dbReference>
<keyword evidence="4" id="KW-1185">Reference proteome</keyword>
<dbReference type="InterPro" id="IPR016162">
    <property type="entry name" value="Ald_DH_N"/>
</dbReference>
<evidence type="ECO:0000256" key="1">
    <source>
        <dbReference type="ARBA" id="ARBA00023002"/>
    </source>
</evidence>
<dbReference type="EMBL" id="BAAAPB010000001">
    <property type="protein sequence ID" value="GAA1955447.1"/>
    <property type="molecule type" value="Genomic_DNA"/>
</dbReference>
<dbReference type="Gene3D" id="3.40.605.10">
    <property type="entry name" value="Aldehyde Dehydrogenase, Chain A, domain 1"/>
    <property type="match status" value="1"/>
</dbReference>
<gene>
    <name evidence="3" type="ORF">GCM10009798_13350</name>
</gene>
<dbReference type="InterPro" id="IPR015590">
    <property type="entry name" value="Aldehyde_DH_dom"/>
</dbReference>
<organism evidence="3 4">
    <name type="scientific">Nocardioides panacihumi</name>
    <dbReference type="NCBI Taxonomy" id="400774"/>
    <lineage>
        <taxon>Bacteria</taxon>
        <taxon>Bacillati</taxon>
        <taxon>Actinomycetota</taxon>
        <taxon>Actinomycetes</taxon>
        <taxon>Propionibacteriales</taxon>
        <taxon>Nocardioidaceae</taxon>
        <taxon>Nocardioides</taxon>
    </lineage>
</organism>
<dbReference type="InterPro" id="IPR016161">
    <property type="entry name" value="Ald_DH/histidinol_DH"/>
</dbReference>
<proteinExistence type="predicted"/>
<name>A0ABP5BZQ2_9ACTN</name>
<dbReference type="Proteomes" id="UP001500571">
    <property type="component" value="Unassembled WGS sequence"/>
</dbReference>
<dbReference type="Pfam" id="PF00171">
    <property type="entry name" value="Aldedh"/>
    <property type="match status" value="1"/>
</dbReference>
<accession>A0ABP5BZQ2</accession>
<dbReference type="Gene3D" id="3.40.309.10">
    <property type="entry name" value="Aldehyde Dehydrogenase, Chain A, domain 2"/>
    <property type="match status" value="1"/>
</dbReference>
<evidence type="ECO:0000313" key="4">
    <source>
        <dbReference type="Proteomes" id="UP001500571"/>
    </source>
</evidence>
<dbReference type="SUPFAM" id="SSF53720">
    <property type="entry name" value="ALDH-like"/>
    <property type="match status" value="1"/>
</dbReference>
<protein>
    <submittedName>
        <fullName evidence="3">Aldehyde dehydrogenase family protein</fullName>
    </submittedName>
</protein>